<dbReference type="Pfam" id="PF13545">
    <property type="entry name" value="HTH_Crp_2"/>
    <property type="match status" value="1"/>
</dbReference>
<dbReference type="SUPFAM" id="SSF46785">
    <property type="entry name" value="Winged helix' DNA-binding domain"/>
    <property type="match status" value="1"/>
</dbReference>
<reference evidence="7" key="1">
    <citation type="submission" date="2016-01" db="EMBL/GenBank/DDBJ databases">
        <authorList>
            <person name="Mitreva M."/>
            <person name="Pepin K.H."/>
            <person name="Mihindukulasuriya K.A."/>
            <person name="Fulton R."/>
            <person name="Fronick C."/>
            <person name="O'Laughlin M."/>
            <person name="Miner T."/>
            <person name="Herter B."/>
            <person name="Rosa B.A."/>
            <person name="Cordes M."/>
            <person name="Tomlinson C."/>
            <person name="Wollam A."/>
            <person name="Palsikar V.B."/>
            <person name="Mardis E.R."/>
            <person name="Wilson R.K."/>
        </authorList>
    </citation>
    <scope>NUCLEOTIDE SEQUENCE [LARGE SCALE GENOMIC DNA]</scope>
    <source>
        <strain evidence="7">DNF00729</strain>
    </source>
</reference>
<dbReference type="Pfam" id="PF00027">
    <property type="entry name" value="cNMP_binding"/>
    <property type="match status" value="1"/>
</dbReference>
<name>A0A134AE76_9FIRM</name>
<dbReference type="SUPFAM" id="SSF51206">
    <property type="entry name" value="cAMP-binding domain-like"/>
    <property type="match status" value="1"/>
</dbReference>
<evidence type="ECO:0000313" key="7">
    <source>
        <dbReference type="Proteomes" id="UP000070442"/>
    </source>
</evidence>
<dbReference type="PANTHER" id="PTHR24567:SF58">
    <property type="entry name" value="CYCLIC AMP-BINDING REGULATORY PROTEIN"/>
    <property type="match status" value="1"/>
</dbReference>
<dbReference type="EMBL" id="LSDG01000036">
    <property type="protein sequence ID" value="KXB65981.1"/>
    <property type="molecule type" value="Genomic_DNA"/>
</dbReference>
<keyword evidence="2" id="KW-0238">DNA-binding</keyword>
<dbReference type="InterPro" id="IPR000595">
    <property type="entry name" value="cNMP-bd_dom"/>
</dbReference>
<dbReference type="GO" id="GO:0003677">
    <property type="term" value="F:DNA binding"/>
    <property type="evidence" value="ECO:0007669"/>
    <property type="project" value="UniProtKB-KW"/>
</dbReference>
<evidence type="ECO:0000256" key="3">
    <source>
        <dbReference type="ARBA" id="ARBA00023163"/>
    </source>
</evidence>
<dbReference type="CDD" id="cd00038">
    <property type="entry name" value="CAP_ED"/>
    <property type="match status" value="1"/>
</dbReference>
<gene>
    <name evidence="6" type="ORF">HMPREF1863_01192</name>
</gene>
<keyword evidence="7" id="KW-1185">Reference proteome</keyword>
<dbReference type="PATRIC" id="fig|755172.3.peg.1154"/>
<feature type="domain" description="HTH crp-type" evidence="5">
    <location>
        <begin position="162"/>
        <end position="230"/>
    </location>
</feature>
<feature type="domain" description="Cyclic nucleotide-binding" evidence="4">
    <location>
        <begin position="21"/>
        <end position="144"/>
    </location>
</feature>
<dbReference type="STRING" id="755172.HMPREF1863_01192"/>
<dbReference type="InterPro" id="IPR036390">
    <property type="entry name" value="WH_DNA-bd_sf"/>
</dbReference>
<comment type="caution">
    <text evidence="6">The sequence shown here is derived from an EMBL/GenBank/DDBJ whole genome shotgun (WGS) entry which is preliminary data.</text>
</comment>
<evidence type="ECO:0000313" key="6">
    <source>
        <dbReference type="EMBL" id="KXB65981.1"/>
    </source>
</evidence>
<evidence type="ECO:0000259" key="5">
    <source>
        <dbReference type="PROSITE" id="PS51063"/>
    </source>
</evidence>
<dbReference type="AlphaFoldDB" id="A0A134AE76"/>
<dbReference type="InterPro" id="IPR050397">
    <property type="entry name" value="Env_Response_Regulators"/>
</dbReference>
<dbReference type="PROSITE" id="PS50042">
    <property type="entry name" value="CNMP_BINDING_3"/>
    <property type="match status" value="1"/>
</dbReference>
<dbReference type="Proteomes" id="UP000070442">
    <property type="component" value="Unassembled WGS sequence"/>
</dbReference>
<accession>A0A134AE76</accession>
<sequence>MLPQQLIGGFMNTFFLANTQLFRGIREDEITELLHCLGASERRFQKNDVIFRAGSPVNEIGLIESGSVNIVVNLYWGNSIIFGHIGRGEVFAENYAAIPGKELLCDVVATENTKVIFLKMHNILTTCQKGCAYHKRIIQNMLRISAQNNLNMSSRMMHTASKSLRDRLLSYLSEQALEHGSSQFTIPFNRQQLADYLAVNRSAMSKELSKMQEEGLITYRKNKFILTETVHNE</sequence>
<proteinExistence type="predicted"/>
<dbReference type="PROSITE" id="PS51063">
    <property type="entry name" value="HTH_CRP_2"/>
    <property type="match status" value="1"/>
</dbReference>
<dbReference type="InterPro" id="IPR014710">
    <property type="entry name" value="RmlC-like_jellyroll"/>
</dbReference>
<evidence type="ECO:0000259" key="4">
    <source>
        <dbReference type="PROSITE" id="PS50042"/>
    </source>
</evidence>
<dbReference type="SMART" id="SM00100">
    <property type="entry name" value="cNMP"/>
    <property type="match status" value="1"/>
</dbReference>
<dbReference type="InterPro" id="IPR012318">
    <property type="entry name" value="HTH_CRP"/>
</dbReference>
<evidence type="ECO:0000256" key="1">
    <source>
        <dbReference type="ARBA" id="ARBA00023015"/>
    </source>
</evidence>
<dbReference type="PANTHER" id="PTHR24567">
    <property type="entry name" value="CRP FAMILY TRANSCRIPTIONAL REGULATORY PROTEIN"/>
    <property type="match status" value="1"/>
</dbReference>
<dbReference type="InterPro" id="IPR018490">
    <property type="entry name" value="cNMP-bd_dom_sf"/>
</dbReference>
<dbReference type="SMART" id="SM00419">
    <property type="entry name" value="HTH_CRP"/>
    <property type="match status" value="1"/>
</dbReference>
<dbReference type="GO" id="GO:0003700">
    <property type="term" value="F:DNA-binding transcription factor activity"/>
    <property type="evidence" value="ECO:0007669"/>
    <property type="project" value="TreeGrafter"/>
</dbReference>
<keyword evidence="1" id="KW-0805">Transcription regulation</keyword>
<evidence type="ECO:0000256" key="2">
    <source>
        <dbReference type="ARBA" id="ARBA00023125"/>
    </source>
</evidence>
<organism evidence="6 7">
    <name type="scientific">Aedoeadaptatus coxii</name>
    <dbReference type="NCBI Taxonomy" id="755172"/>
    <lineage>
        <taxon>Bacteria</taxon>
        <taxon>Bacillati</taxon>
        <taxon>Bacillota</taxon>
        <taxon>Tissierellia</taxon>
        <taxon>Tissierellales</taxon>
        <taxon>Peptoniphilaceae</taxon>
        <taxon>Aedoeadaptatus</taxon>
    </lineage>
</organism>
<dbReference type="Gene3D" id="2.60.120.10">
    <property type="entry name" value="Jelly Rolls"/>
    <property type="match status" value="1"/>
</dbReference>
<keyword evidence="3" id="KW-0804">Transcription</keyword>
<dbReference type="GO" id="GO:0005829">
    <property type="term" value="C:cytosol"/>
    <property type="evidence" value="ECO:0007669"/>
    <property type="project" value="TreeGrafter"/>
</dbReference>
<protein>
    <submittedName>
        <fullName evidence="6">Cyclic nucleotide-binding domain protein</fullName>
    </submittedName>
</protein>